<dbReference type="Proteomes" id="UP001501821">
    <property type="component" value="Unassembled WGS sequence"/>
</dbReference>
<gene>
    <name evidence="1" type="ORF">GCM10022242_37010</name>
</gene>
<sequence>MESDGAESVPFTVSDTAAADPEDWVMNEVGINYNAPAVLHFALLSSH</sequence>
<evidence type="ECO:0000313" key="2">
    <source>
        <dbReference type="Proteomes" id="UP001501821"/>
    </source>
</evidence>
<name>A0ABP7J343_9ACTN</name>
<keyword evidence="2" id="KW-1185">Reference proteome</keyword>
<dbReference type="EMBL" id="BAABAH010000017">
    <property type="protein sequence ID" value="GAA3832460.1"/>
    <property type="molecule type" value="Genomic_DNA"/>
</dbReference>
<comment type="caution">
    <text evidence="1">The sequence shown here is derived from an EMBL/GenBank/DDBJ whole genome shotgun (WGS) entry which is preliminary data.</text>
</comment>
<protein>
    <submittedName>
        <fullName evidence="1">Uncharacterized protein</fullName>
    </submittedName>
</protein>
<organism evidence="1 2">
    <name type="scientific">Nocardioides panacisoli</name>
    <dbReference type="NCBI Taxonomy" id="627624"/>
    <lineage>
        <taxon>Bacteria</taxon>
        <taxon>Bacillati</taxon>
        <taxon>Actinomycetota</taxon>
        <taxon>Actinomycetes</taxon>
        <taxon>Propionibacteriales</taxon>
        <taxon>Nocardioidaceae</taxon>
        <taxon>Nocardioides</taxon>
    </lineage>
</organism>
<accession>A0ABP7J343</accession>
<proteinExistence type="predicted"/>
<dbReference type="RefSeq" id="WP_344778249.1">
    <property type="nucleotide sequence ID" value="NZ_BAABAH010000017.1"/>
</dbReference>
<reference evidence="2" key="1">
    <citation type="journal article" date="2019" name="Int. J. Syst. Evol. Microbiol.">
        <title>The Global Catalogue of Microorganisms (GCM) 10K type strain sequencing project: providing services to taxonomists for standard genome sequencing and annotation.</title>
        <authorList>
            <consortium name="The Broad Institute Genomics Platform"/>
            <consortium name="The Broad Institute Genome Sequencing Center for Infectious Disease"/>
            <person name="Wu L."/>
            <person name="Ma J."/>
        </authorList>
    </citation>
    <scope>NUCLEOTIDE SEQUENCE [LARGE SCALE GENOMIC DNA]</scope>
    <source>
        <strain evidence="2">JCM 16953</strain>
    </source>
</reference>
<evidence type="ECO:0000313" key="1">
    <source>
        <dbReference type="EMBL" id="GAA3832460.1"/>
    </source>
</evidence>